<gene>
    <name evidence="1" type="ORF">JOD01_000847</name>
</gene>
<evidence type="ECO:0000313" key="1">
    <source>
        <dbReference type="EMBL" id="MBM7589249.1"/>
    </source>
</evidence>
<evidence type="ECO:0000313" key="2">
    <source>
        <dbReference type="Proteomes" id="UP000717624"/>
    </source>
</evidence>
<comment type="caution">
    <text evidence="1">The sequence shown here is derived from an EMBL/GenBank/DDBJ whole genome shotgun (WGS) entry which is preliminary data.</text>
</comment>
<sequence>MTQKKPTNSEARSLLQLAQLINAKGDQGEIERIGEQAENIANNQPDNSTTPPS</sequence>
<accession>A0A939BT94</accession>
<reference evidence="1" key="1">
    <citation type="submission" date="2021-01" db="EMBL/GenBank/DDBJ databases">
        <title>Genomic Encyclopedia of Type Strains, Phase IV (KMG-IV): sequencing the most valuable type-strain genomes for metagenomic binning, comparative biology and taxonomic classification.</title>
        <authorList>
            <person name="Goeker M."/>
        </authorList>
    </citation>
    <scope>NUCLEOTIDE SEQUENCE</scope>
    <source>
        <strain evidence="1">DSM 25523</strain>
    </source>
</reference>
<keyword evidence="2" id="KW-1185">Reference proteome</keyword>
<organism evidence="1 2">
    <name type="scientific">Brevibacillus fulvus</name>
    <dbReference type="NCBI Taxonomy" id="1125967"/>
    <lineage>
        <taxon>Bacteria</taxon>
        <taxon>Bacillati</taxon>
        <taxon>Bacillota</taxon>
        <taxon>Bacilli</taxon>
        <taxon>Bacillales</taxon>
        <taxon>Paenibacillaceae</taxon>
        <taxon>Brevibacillus</taxon>
    </lineage>
</organism>
<dbReference type="AlphaFoldDB" id="A0A939BT94"/>
<dbReference type="EMBL" id="JAFBEB010000002">
    <property type="protein sequence ID" value="MBM7589249.1"/>
    <property type="molecule type" value="Genomic_DNA"/>
</dbReference>
<dbReference type="RefSeq" id="WP_204516980.1">
    <property type="nucleotide sequence ID" value="NZ_BAABIN010000015.1"/>
</dbReference>
<protein>
    <submittedName>
        <fullName evidence="1">Uncharacterized protein</fullName>
    </submittedName>
</protein>
<proteinExistence type="predicted"/>
<name>A0A939BT94_9BACL</name>
<dbReference type="Proteomes" id="UP000717624">
    <property type="component" value="Unassembled WGS sequence"/>
</dbReference>